<organism evidence="1 2">
    <name type="scientific">Candidatus Raymondbacteria bacterium RIFOXYD12_FULL_49_13</name>
    <dbReference type="NCBI Taxonomy" id="1817890"/>
    <lineage>
        <taxon>Bacteria</taxon>
        <taxon>Raymondiibacteriota</taxon>
    </lineage>
</organism>
<reference evidence="1 2" key="1">
    <citation type="journal article" date="2016" name="Nat. Commun.">
        <title>Thousands of microbial genomes shed light on interconnected biogeochemical processes in an aquifer system.</title>
        <authorList>
            <person name="Anantharaman K."/>
            <person name="Brown C.T."/>
            <person name="Hug L.A."/>
            <person name="Sharon I."/>
            <person name="Castelle C.J."/>
            <person name="Probst A.J."/>
            <person name="Thomas B.C."/>
            <person name="Singh A."/>
            <person name="Wilkins M.J."/>
            <person name="Karaoz U."/>
            <person name="Brodie E.L."/>
            <person name="Williams K.H."/>
            <person name="Hubbard S.S."/>
            <person name="Banfield J.F."/>
        </authorList>
    </citation>
    <scope>NUCLEOTIDE SEQUENCE [LARGE SCALE GENOMIC DNA]</scope>
</reference>
<evidence type="ECO:0000313" key="1">
    <source>
        <dbReference type="EMBL" id="OGK02364.1"/>
    </source>
</evidence>
<dbReference type="Proteomes" id="UP000179243">
    <property type="component" value="Unassembled WGS sequence"/>
</dbReference>
<dbReference type="AlphaFoldDB" id="A0A1F7F6R6"/>
<accession>A0A1F7F6R6</accession>
<comment type="caution">
    <text evidence="1">The sequence shown here is derived from an EMBL/GenBank/DDBJ whole genome shotgun (WGS) entry which is preliminary data.</text>
</comment>
<gene>
    <name evidence="1" type="ORF">A2519_15960</name>
</gene>
<protein>
    <submittedName>
        <fullName evidence="1">Uncharacterized protein</fullName>
    </submittedName>
</protein>
<evidence type="ECO:0000313" key="2">
    <source>
        <dbReference type="Proteomes" id="UP000179243"/>
    </source>
</evidence>
<sequence>MDDTAPEVKELLRSLYLKKTGEERFLLGVSLCDFARRIVKASFPSGLTEADTRERLFRRYYGNDFNKEEMSKIVSHIREKTLHKLVT</sequence>
<dbReference type="EMBL" id="MFYX01000109">
    <property type="protein sequence ID" value="OGK02364.1"/>
    <property type="molecule type" value="Genomic_DNA"/>
</dbReference>
<proteinExistence type="predicted"/>
<name>A0A1F7F6R6_UNCRA</name>